<evidence type="ECO:0000256" key="2">
    <source>
        <dbReference type="ARBA" id="ARBA00007992"/>
    </source>
</evidence>
<dbReference type="PANTHER" id="PTHR13789:SF215">
    <property type="entry name" value="FAD-BINDING DOMAIN-CONTAINING PROTEIN-RELATED"/>
    <property type="match status" value="1"/>
</dbReference>
<keyword evidence="5" id="KW-0560">Oxidoreductase</keyword>
<dbReference type="HOGENOM" id="CLU_009665_19_0_1"/>
<keyword evidence="9" id="KW-1185">Reference proteome</keyword>
<dbReference type="InterPro" id="IPR050493">
    <property type="entry name" value="FAD-dep_Monooxygenase_BioMet"/>
</dbReference>
<evidence type="ECO:0000256" key="5">
    <source>
        <dbReference type="ARBA" id="ARBA00023002"/>
    </source>
</evidence>
<evidence type="ECO:0000256" key="1">
    <source>
        <dbReference type="ARBA" id="ARBA00005179"/>
    </source>
</evidence>
<dbReference type="RefSeq" id="XP_007834917.1">
    <property type="nucleotide sequence ID" value="XM_007836726.1"/>
</dbReference>
<dbReference type="PANTHER" id="PTHR13789">
    <property type="entry name" value="MONOOXYGENASE"/>
    <property type="match status" value="1"/>
</dbReference>
<dbReference type="PRINTS" id="PR00420">
    <property type="entry name" value="RNGMNOXGNASE"/>
</dbReference>
<dbReference type="Gene3D" id="3.50.50.60">
    <property type="entry name" value="FAD/NAD(P)-binding domain"/>
    <property type="match status" value="1"/>
</dbReference>
<dbReference type="GO" id="GO:0071949">
    <property type="term" value="F:FAD binding"/>
    <property type="evidence" value="ECO:0007669"/>
    <property type="project" value="InterPro"/>
</dbReference>
<accession>W3X618</accession>
<evidence type="ECO:0000256" key="6">
    <source>
        <dbReference type="ARBA" id="ARBA00023033"/>
    </source>
</evidence>
<dbReference type="GeneID" id="19273158"/>
<dbReference type="STRING" id="1229662.W3X618"/>
<reference evidence="9" key="1">
    <citation type="journal article" date="2015" name="BMC Genomics">
        <title>Genomic and transcriptomic analysis of the endophytic fungus Pestalotiopsis fici reveals its lifestyle and high potential for synthesis of natural products.</title>
        <authorList>
            <person name="Wang X."/>
            <person name="Zhang X."/>
            <person name="Liu L."/>
            <person name="Xiang M."/>
            <person name="Wang W."/>
            <person name="Sun X."/>
            <person name="Che Y."/>
            <person name="Guo L."/>
            <person name="Liu G."/>
            <person name="Guo L."/>
            <person name="Wang C."/>
            <person name="Yin W.B."/>
            <person name="Stadler M."/>
            <person name="Zhang X."/>
            <person name="Liu X."/>
        </authorList>
    </citation>
    <scope>NUCLEOTIDE SEQUENCE [LARGE SCALE GENOMIC DNA]</scope>
    <source>
        <strain evidence="9">W106-1 / CGMCC3.15140</strain>
    </source>
</reference>
<dbReference type="InterPro" id="IPR002938">
    <property type="entry name" value="FAD-bd"/>
</dbReference>
<evidence type="ECO:0000259" key="7">
    <source>
        <dbReference type="Pfam" id="PF01494"/>
    </source>
</evidence>
<dbReference type="KEGG" id="pfy:PFICI_08145"/>
<dbReference type="SUPFAM" id="SSF51905">
    <property type="entry name" value="FAD/NAD(P)-binding domain"/>
    <property type="match status" value="1"/>
</dbReference>
<comment type="pathway">
    <text evidence="1">Secondary metabolite biosynthesis.</text>
</comment>
<feature type="domain" description="FAD-binding" evidence="7">
    <location>
        <begin position="4"/>
        <end position="336"/>
    </location>
</feature>
<dbReference type="Pfam" id="PF01494">
    <property type="entry name" value="FAD_binding_3"/>
    <property type="match status" value="1"/>
</dbReference>
<dbReference type="OrthoDB" id="9993796at2759"/>
<sequence length="438" mass="48262">MPLKVGVIGAGIGGLSAAIGLRRAGAEVEIYERSKFKNEVGGAITVTPNGSRVLESWGFDDVKAGAVEAKTLRMVDAHTLEPAFTDDLTDVRGDFGAKMAFYHRVDLHNSLKDLAQGQQEGPNNELAGPPAVIRLGQAVVDIDCETGVIILADGTKVTKDLLVIADGIKSRFISKITGEADKIKDLGWSAYRCLVPMDAILSDPETRPYFEGQAPGYWTPFYLPEAFYMVAYACRDNRLLNIAIRHETRAQDRDKDEDWNAAATHADVLEILNGYHPVMRAVVLKAPDVKVYKLVRREPLPRYWRGRAVIVGDAAHTILPTHAQGAVLAIEEAAALELLFTGRDGGSGSGSSSGVDVSARLELFEDVLKRRIHAVQFLSDSIPGTRDEARQRAEEICGDDLFDHEAMNFTEPVRKFFYSYDIRKEVTRRMREAGYLQA</sequence>
<keyword evidence="6" id="KW-0503">Monooxygenase</keyword>
<keyword evidence="4" id="KW-0274">FAD</keyword>
<organism evidence="8 9">
    <name type="scientific">Pestalotiopsis fici (strain W106-1 / CGMCC3.15140)</name>
    <dbReference type="NCBI Taxonomy" id="1229662"/>
    <lineage>
        <taxon>Eukaryota</taxon>
        <taxon>Fungi</taxon>
        <taxon>Dikarya</taxon>
        <taxon>Ascomycota</taxon>
        <taxon>Pezizomycotina</taxon>
        <taxon>Sordariomycetes</taxon>
        <taxon>Xylariomycetidae</taxon>
        <taxon>Amphisphaeriales</taxon>
        <taxon>Sporocadaceae</taxon>
        <taxon>Pestalotiopsis</taxon>
    </lineage>
</organism>
<dbReference type="GO" id="GO:0004497">
    <property type="term" value="F:monooxygenase activity"/>
    <property type="evidence" value="ECO:0007669"/>
    <property type="project" value="UniProtKB-KW"/>
</dbReference>
<dbReference type="eggNOG" id="KOG2614">
    <property type="taxonomic scope" value="Eukaryota"/>
</dbReference>
<gene>
    <name evidence="8" type="ORF">PFICI_08145</name>
</gene>
<protein>
    <recommendedName>
        <fullName evidence="7">FAD-binding domain-containing protein</fullName>
    </recommendedName>
</protein>
<dbReference type="InParanoid" id="W3X618"/>
<evidence type="ECO:0000313" key="9">
    <source>
        <dbReference type="Proteomes" id="UP000030651"/>
    </source>
</evidence>
<evidence type="ECO:0000313" key="8">
    <source>
        <dbReference type="EMBL" id="ETS80616.1"/>
    </source>
</evidence>
<dbReference type="OMA" id="RSNFKDE"/>
<dbReference type="EMBL" id="KI912113">
    <property type="protein sequence ID" value="ETS80616.1"/>
    <property type="molecule type" value="Genomic_DNA"/>
</dbReference>
<evidence type="ECO:0000256" key="4">
    <source>
        <dbReference type="ARBA" id="ARBA00022827"/>
    </source>
</evidence>
<keyword evidence="3" id="KW-0285">Flavoprotein</keyword>
<dbReference type="AlphaFoldDB" id="W3X618"/>
<dbReference type="Proteomes" id="UP000030651">
    <property type="component" value="Unassembled WGS sequence"/>
</dbReference>
<dbReference type="SUPFAM" id="SSF54373">
    <property type="entry name" value="FAD-linked reductases, C-terminal domain"/>
    <property type="match status" value="1"/>
</dbReference>
<name>W3X618_PESFW</name>
<evidence type="ECO:0000256" key="3">
    <source>
        <dbReference type="ARBA" id="ARBA00022630"/>
    </source>
</evidence>
<proteinExistence type="inferred from homology"/>
<dbReference type="InterPro" id="IPR036188">
    <property type="entry name" value="FAD/NAD-bd_sf"/>
</dbReference>
<comment type="similarity">
    <text evidence="2">Belongs to the paxM FAD-dependent monooxygenase family.</text>
</comment>